<feature type="compositionally biased region" description="Low complexity" evidence="1">
    <location>
        <begin position="229"/>
        <end position="257"/>
    </location>
</feature>
<dbReference type="KEGG" id="cci:CC1G_01800"/>
<feature type="region of interest" description="Disordered" evidence="1">
    <location>
        <begin position="105"/>
        <end position="132"/>
    </location>
</feature>
<dbReference type="RefSeq" id="XP_001829120.1">
    <property type="nucleotide sequence ID" value="XM_001829068.1"/>
</dbReference>
<dbReference type="AlphaFoldDB" id="A8N2E7"/>
<dbReference type="VEuPathDB" id="FungiDB:CC1G_01800"/>
<feature type="region of interest" description="Disordered" evidence="1">
    <location>
        <begin position="411"/>
        <end position="443"/>
    </location>
</feature>
<sequence>MASFQFRLGDLHSIQPIPTHIQDAAPTHTTFATNPNKVSTTKQPYGSGDSDDGYTLVFANLAAFQAWREQEEDRNMVEFVKGDTHGSKAIPPRFKEHTKLVCARHSRSGRKKYVKKHPERVRKVPSRKLEGQGCPASISYKTYFDTEEVRACYISQHSHEIGLANLPFTRKGRKAAVEREKEKRAAKNATNVASTSSSPSASATGPPATSVPPDPPTSHLTSPQPMSPPSQHMPQPQQHIQHVQQQSQQQQQQQQHSQTQPQQIQQVQQQVSQVQQVQQQVQPVQQVQQVVPSASTSQQMTSFSSAVSMLAPLPNQPQVYATTQQTYTQPYAMQGYAPIAQQQPMSNERWDNMNILFSTIRDHARTFEYPSASVAALETVLIRLYLESPMGVGTPAPNLGTMMTHVMSGARGPTVQQQQQGMAVGGQNPGNDGTIQNHNDGTS</sequence>
<dbReference type="OrthoDB" id="3258408at2759"/>
<feature type="compositionally biased region" description="Polar residues" evidence="1">
    <location>
        <begin position="429"/>
        <end position="443"/>
    </location>
</feature>
<protein>
    <submittedName>
        <fullName evidence="2">Uncharacterized protein</fullName>
    </submittedName>
</protein>
<feature type="region of interest" description="Disordered" evidence="1">
    <location>
        <begin position="27"/>
        <end position="46"/>
    </location>
</feature>
<keyword evidence="3" id="KW-1185">Reference proteome</keyword>
<evidence type="ECO:0000313" key="2">
    <source>
        <dbReference type="EMBL" id="EAU92755.1"/>
    </source>
</evidence>
<name>A8N2E7_COPC7</name>
<evidence type="ECO:0000313" key="3">
    <source>
        <dbReference type="Proteomes" id="UP000001861"/>
    </source>
</evidence>
<accession>A8N2E7</accession>
<comment type="caution">
    <text evidence="2">The sequence shown here is derived from an EMBL/GenBank/DDBJ whole genome shotgun (WGS) entry which is preliminary data.</text>
</comment>
<dbReference type="InParanoid" id="A8N2E7"/>
<gene>
    <name evidence="2" type="ORF">CC1G_01800</name>
</gene>
<dbReference type="EMBL" id="AACS02000001">
    <property type="protein sequence ID" value="EAU92755.1"/>
    <property type="molecule type" value="Genomic_DNA"/>
</dbReference>
<feature type="compositionally biased region" description="Low complexity" evidence="1">
    <location>
        <begin position="187"/>
        <end position="208"/>
    </location>
</feature>
<feature type="compositionally biased region" description="Polar residues" evidence="1">
    <location>
        <begin position="27"/>
        <end position="44"/>
    </location>
</feature>
<dbReference type="GeneID" id="6005546"/>
<feature type="compositionally biased region" description="Basic residues" evidence="1">
    <location>
        <begin position="105"/>
        <end position="126"/>
    </location>
</feature>
<feature type="region of interest" description="Disordered" evidence="1">
    <location>
        <begin position="174"/>
        <end position="257"/>
    </location>
</feature>
<reference evidence="2 3" key="1">
    <citation type="journal article" date="2010" name="Proc. Natl. Acad. Sci. U.S.A.">
        <title>Insights into evolution of multicellular fungi from the assembled chromosomes of the mushroom Coprinopsis cinerea (Coprinus cinereus).</title>
        <authorList>
            <person name="Stajich J.E."/>
            <person name="Wilke S.K."/>
            <person name="Ahren D."/>
            <person name="Au C.H."/>
            <person name="Birren B.W."/>
            <person name="Borodovsky M."/>
            <person name="Burns C."/>
            <person name="Canback B."/>
            <person name="Casselton L.A."/>
            <person name="Cheng C.K."/>
            <person name="Deng J."/>
            <person name="Dietrich F.S."/>
            <person name="Fargo D.C."/>
            <person name="Farman M.L."/>
            <person name="Gathman A.C."/>
            <person name="Goldberg J."/>
            <person name="Guigo R."/>
            <person name="Hoegger P.J."/>
            <person name="Hooker J.B."/>
            <person name="Huggins A."/>
            <person name="James T.Y."/>
            <person name="Kamada T."/>
            <person name="Kilaru S."/>
            <person name="Kodira C."/>
            <person name="Kues U."/>
            <person name="Kupfer D."/>
            <person name="Kwan H.S."/>
            <person name="Lomsadze A."/>
            <person name="Li W."/>
            <person name="Lilly W.W."/>
            <person name="Ma L.J."/>
            <person name="Mackey A.J."/>
            <person name="Manning G."/>
            <person name="Martin F."/>
            <person name="Muraguchi H."/>
            <person name="Natvig D.O."/>
            <person name="Palmerini H."/>
            <person name="Ramesh M.A."/>
            <person name="Rehmeyer C.J."/>
            <person name="Roe B.A."/>
            <person name="Shenoy N."/>
            <person name="Stanke M."/>
            <person name="Ter-Hovhannisyan V."/>
            <person name="Tunlid A."/>
            <person name="Velagapudi R."/>
            <person name="Vision T.J."/>
            <person name="Zeng Q."/>
            <person name="Zolan M.E."/>
            <person name="Pukkila P.J."/>
        </authorList>
    </citation>
    <scope>NUCLEOTIDE SEQUENCE [LARGE SCALE GENOMIC DNA]</scope>
    <source>
        <strain evidence="3">Okayama-7 / 130 / ATCC MYA-4618 / FGSC 9003</strain>
    </source>
</reference>
<dbReference type="OMA" id="MDAFQEW"/>
<organism evidence="2 3">
    <name type="scientific">Coprinopsis cinerea (strain Okayama-7 / 130 / ATCC MYA-4618 / FGSC 9003)</name>
    <name type="common">Inky cap fungus</name>
    <name type="synonym">Hormographiella aspergillata</name>
    <dbReference type="NCBI Taxonomy" id="240176"/>
    <lineage>
        <taxon>Eukaryota</taxon>
        <taxon>Fungi</taxon>
        <taxon>Dikarya</taxon>
        <taxon>Basidiomycota</taxon>
        <taxon>Agaricomycotina</taxon>
        <taxon>Agaricomycetes</taxon>
        <taxon>Agaricomycetidae</taxon>
        <taxon>Agaricales</taxon>
        <taxon>Agaricineae</taxon>
        <taxon>Psathyrellaceae</taxon>
        <taxon>Coprinopsis</taxon>
    </lineage>
</organism>
<dbReference type="Proteomes" id="UP000001861">
    <property type="component" value="Unassembled WGS sequence"/>
</dbReference>
<dbReference type="STRING" id="240176.A8N2E7"/>
<dbReference type="eggNOG" id="ENOG502SJZX">
    <property type="taxonomic scope" value="Eukaryota"/>
</dbReference>
<evidence type="ECO:0000256" key="1">
    <source>
        <dbReference type="SAM" id="MobiDB-lite"/>
    </source>
</evidence>
<feature type="compositionally biased region" description="Basic and acidic residues" evidence="1">
    <location>
        <begin position="175"/>
        <end position="185"/>
    </location>
</feature>
<proteinExistence type="predicted"/>